<gene>
    <name evidence="1" type="ORF">SMRZ_LOCUS18892</name>
</gene>
<dbReference type="Proteomes" id="UP000277204">
    <property type="component" value="Unassembled WGS sequence"/>
</dbReference>
<protein>
    <submittedName>
        <fullName evidence="1">Uncharacterized protein</fullName>
    </submittedName>
</protein>
<sequence>MVVGGSQQETLDPGFGLLGNSHQLNFGVHQSAFVWNGGCWFTQFVKLGDLGNIQNSCIHLISSGYSLYTIVNSNDRRGFYN</sequence>
<dbReference type="AlphaFoldDB" id="A0A183MS67"/>
<organism evidence="1 2">
    <name type="scientific">Schistosoma margrebowiei</name>
    <dbReference type="NCBI Taxonomy" id="48269"/>
    <lineage>
        <taxon>Eukaryota</taxon>
        <taxon>Metazoa</taxon>
        <taxon>Spiralia</taxon>
        <taxon>Lophotrochozoa</taxon>
        <taxon>Platyhelminthes</taxon>
        <taxon>Trematoda</taxon>
        <taxon>Digenea</taxon>
        <taxon>Strigeidida</taxon>
        <taxon>Schistosomatoidea</taxon>
        <taxon>Schistosomatidae</taxon>
        <taxon>Schistosoma</taxon>
    </lineage>
</organism>
<reference evidence="1 2" key="1">
    <citation type="submission" date="2018-11" db="EMBL/GenBank/DDBJ databases">
        <authorList>
            <consortium name="Pathogen Informatics"/>
        </authorList>
    </citation>
    <scope>NUCLEOTIDE SEQUENCE [LARGE SCALE GENOMIC DNA]</scope>
    <source>
        <strain evidence="1 2">Zambia</strain>
    </source>
</reference>
<dbReference type="EMBL" id="UZAI01017794">
    <property type="protein sequence ID" value="VDP29584.1"/>
    <property type="molecule type" value="Genomic_DNA"/>
</dbReference>
<proteinExistence type="predicted"/>
<evidence type="ECO:0000313" key="1">
    <source>
        <dbReference type="EMBL" id="VDP29584.1"/>
    </source>
</evidence>
<keyword evidence="2" id="KW-1185">Reference proteome</keyword>
<name>A0A183MS67_9TREM</name>
<evidence type="ECO:0000313" key="2">
    <source>
        <dbReference type="Proteomes" id="UP000277204"/>
    </source>
</evidence>
<accession>A0A183MS67</accession>